<accession>A0A4Y8DHR4</accession>
<sequence length="89" mass="9771">MFTYVKAAGKSLQHLSQFVLVVVVVVVMVMGMGMAVVVLEMSGCLWLQKIRICVSGLKINPTVISRAHYGNLSDRIYRHGKEGNLGAIH</sequence>
<comment type="caution">
    <text evidence="2">The sequence shown here is derived from an EMBL/GenBank/DDBJ whole genome shotgun (WGS) entry which is preliminary data.</text>
</comment>
<dbReference type="EMBL" id="PHWZ01000004">
    <property type="protein sequence ID" value="TEY86664.1"/>
    <property type="molecule type" value="Genomic_DNA"/>
</dbReference>
<feature type="transmembrane region" description="Helical" evidence="1">
    <location>
        <begin position="18"/>
        <end position="39"/>
    </location>
</feature>
<evidence type="ECO:0000256" key="1">
    <source>
        <dbReference type="SAM" id="Phobius"/>
    </source>
</evidence>
<organism evidence="2 3">
    <name type="scientific">Botryotinia calthae</name>
    <dbReference type="NCBI Taxonomy" id="38488"/>
    <lineage>
        <taxon>Eukaryota</taxon>
        <taxon>Fungi</taxon>
        <taxon>Dikarya</taxon>
        <taxon>Ascomycota</taxon>
        <taxon>Pezizomycotina</taxon>
        <taxon>Leotiomycetes</taxon>
        <taxon>Helotiales</taxon>
        <taxon>Sclerotiniaceae</taxon>
        <taxon>Botryotinia</taxon>
    </lineage>
</organism>
<evidence type="ECO:0000313" key="3">
    <source>
        <dbReference type="Proteomes" id="UP000297299"/>
    </source>
</evidence>
<dbReference type="AlphaFoldDB" id="A0A4Y8DHR4"/>
<dbReference type="Proteomes" id="UP000297299">
    <property type="component" value="Unassembled WGS sequence"/>
</dbReference>
<evidence type="ECO:0000313" key="2">
    <source>
        <dbReference type="EMBL" id="TEY86664.1"/>
    </source>
</evidence>
<keyword evidence="1" id="KW-1133">Transmembrane helix</keyword>
<keyword evidence="1" id="KW-0472">Membrane</keyword>
<proteinExistence type="predicted"/>
<protein>
    <submittedName>
        <fullName evidence="2">Uncharacterized protein</fullName>
    </submittedName>
</protein>
<keyword evidence="1" id="KW-0812">Transmembrane</keyword>
<gene>
    <name evidence="2" type="ORF">BOTCAL_0004g00180</name>
</gene>
<keyword evidence="3" id="KW-1185">Reference proteome</keyword>
<name>A0A4Y8DHR4_9HELO</name>
<reference evidence="2 3" key="1">
    <citation type="submission" date="2017-11" db="EMBL/GenBank/DDBJ databases">
        <title>Comparative genomics of Botrytis spp.</title>
        <authorList>
            <person name="Valero-Jimenez C.A."/>
            <person name="Tapia P."/>
            <person name="Veloso J."/>
            <person name="Silva-Moreno E."/>
            <person name="Staats M."/>
            <person name="Valdes J.H."/>
            <person name="Van Kan J.A.L."/>
        </authorList>
    </citation>
    <scope>NUCLEOTIDE SEQUENCE [LARGE SCALE GENOMIC DNA]</scope>
    <source>
        <strain evidence="2 3">MUCL2830</strain>
    </source>
</reference>